<feature type="compositionally biased region" description="Basic and acidic residues" evidence="1">
    <location>
        <begin position="59"/>
        <end position="89"/>
    </location>
</feature>
<sequence>MLRGSSSTSNLLSALNKSNNQNAEEDDDEEYTYTYEDEDEYTDEELEDGDFDTEFVLDLPKDKDKEEKSKDKDDAPTDKKDNDDKKAYKELPIPPPKSKLKEEEKKTVPTKKDEPPPPKKKEDPLPSPPKKKEEPPLAPAKPARKQPEADSKVPSTLKDKEEKTAPRNRSESPVKRVTVAPDAKKTSQEDNKKPVAVAKDAAPKTRSTSQAPATARKPEPKDNLSKTAESSKSIPDLAKATAPTPPADVFGRQSRINSTPFTGASAAKGRAIWEHKIDTAERAKSIPPPLKRWTMPAAAEKAAEVGGRGPTGRCQSVAPIGMKSVFQQRMASFAKVDSRPIFE</sequence>
<dbReference type="Proteomes" id="UP000887574">
    <property type="component" value="Unplaced"/>
</dbReference>
<feature type="compositionally biased region" description="Acidic residues" evidence="1">
    <location>
        <begin position="23"/>
        <end position="55"/>
    </location>
</feature>
<accession>A0A915DC09</accession>
<evidence type="ECO:0000256" key="1">
    <source>
        <dbReference type="SAM" id="MobiDB-lite"/>
    </source>
</evidence>
<reference evidence="3" key="1">
    <citation type="submission" date="2022-11" db="UniProtKB">
        <authorList>
            <consortium name="WormBaseParasite"/>
        </authorList>
    </citation>
    <scope>IDENTIFICATION</scope>
</reference>
<proteinExistence type="predicted"/>
<feature type="compositionally biased region" description="Basic and acidic residues" evidence="1">
    <location>
        <begin position="182"/>
        <end position="193"/>
    </location>
</feature>
<feature type="compositionally biased region" description="Basic and acidic residues" evidence="1">
    <location>
        <begin position="99"/>
        <end position="135"/>
    </location>
</feature>
<feature type="compositionally biased region" description="Basic and acidic residues" evidence="1">
    <location>
        <begin position="145"/>
        <end position="174"/>
    </location>
</feature>
<name>A0A915DC09_9BILA</name>
<protein>
    <submittedName>
        <fullName evidence="3">Uncharacterized protein</fullName>
    </submittedName>
</protein>
<dbReference type="WBParaSite" id="jg17638">
    <property type="protein sequence ID" value="jg17638"/>
    <property type="gene ID" value="jg17638"/>
</dbReference>
<feature type="region of interest" description="Disordered" evidence="1">
    <location>
        <begin position="1"/>
        <end position="268"/>
    </location>
</feature>
<feature type="compositionally biased region" description="Low complexity" evidence="1">
    <location>
        <begin position="1"/>
        <end position="22"/>
    </location>
</feature>
<keyword evidence="2" id="KW-1185">Reference proteome</keyword>
<dbReference type="AlphaFoldDB" id="A0A915DC09"/>
<evidence type="ECO:0000313" key="3">
    <source>
        <dbReference type="WBParaSite" id="jg17638"/>
    </source>
</evidence>
<evidence type="ECO:0000313" key="2">
    <source>
        <dbReference type="Proteomes" id="UP000887574"/>
    </source>
</evidence>
<organism evidence="2 3">
    <name type="scientific">Ditylenchus dipsaci</name>
    <dbReference type="NCBI Taxonomy" id="166011"/>
    <lineage>
        <taxon>Eukaryota</taxon>
        <taxon>Metazoa</taxon>
        <taxon>Ecdysozoa</taxon>
        <taxon>Nematoda</taxon>
        <taxon>Chromadorea</taxon>
        <taxon>Rhabditida</taxon>
        <taxon>Tylenchina</taxon>
        <taxon>Tylenchomorpha</taxon>
        <taxon>Sphaerularioidea</taxon>
        <taxon>Anguinidae</taxon>
        <taxon>Anguininae</taxon>
        <taxon>Ditylenchus</taxon>
    </lineage>
</organism>